<accession>A0A261XTX9</accession>
<feature type="compositionally biased region" description="Acidic residues" evidence="1">
    <location>
        <begin position="430"/>
        <end position="444"/>
    </location>
</feature>
<evidence type="ECO:0000259" key="2">
    <source>
        <dbReference type="SMART" id="SM00717"/>
    </source>
</evidence>
<dbReference type="SUPFAM" id="SSF46689">
    <property type="entry name" value="Homeodomain-like"/>
    <property type="match status" value="1"/>
</dbReference>
<evidence type="ECO:0000313" key="4">
    <source>
        <dbReference type="Proteomes" id="UP000242875"/>
    </source>
</evidence>
<feature type="region of interest" description="Disordered" evidence="1">
    <location>
        <begin position="274"/>
        <end position="324"/>
    </location>
</feature>
<feature type="compositionally biased region" description="Polar residues" evidence="1">
    <location>
        <begin position="403"/>
        <end position="412"/>
    </location>
</feature>
<feature type="compositionally biased region" description="Polar residues" evidence="1">
    <location>
        <begin position="370"/>
        <end position="393"/>
    </location>
</feature>
<feature type="compositionally biased region" description="Basic and acidic residues" evidence="1">
    <location>
        <begin position="287"/>
        <end position="312"/>
    </location>
</feature>
<feature type="domain" description="Myb-like" evidence="2">
    <location>
        <begin position="617"/>
        <end position="674"/>
    </location>
</feature>
<dbReference type="InterPro" id="IPR001005">
    <property type="entry name" value="SANT/Myb"/>
</dbReference>
<feature type="region of interest" description="Disordered" evidence="1">
    <location>
        <begin position="499"/>
        <end position="609"/>
    </location>
</feature>
<reference evidence="3 4" key="1">
    <citation type="journal article" date="2017" name="Mycologia">
        <title>Bifiguratus adelaidae, gen. et sp. nov., a new member of Mucoromycotina in endophytic and soil-dwelling habitats.</title>
        <authorList>
            <person name="Torres-Cruz T.J."/>
            <person name="Billingsley Tobias T.L."/>
            <person name="Almatruk M."/>
            <person name="Hesse C."/>
            <person name="Kuske C.R."/>
            <person name="Desiro A."/>
            <person name="Benucci G.M."/>
            <person name="Bonito G."/>
            <person name="Stajich J.E."/>
            <person name="Dunlap C."/>
            <person name="Arnold A.E."/>
            <person name="Porras-Alfaro A."/>
        </authorList>
    </citation>
    <scope>NUCLEOTIDE SEQUENCE [LARGE SCALE GENOMIC DNA]</scope>
    <source>
        <strain evidence="3 4">AZ0501</strain>
    </source>
</reference>
<sequence>MADSLTDIVVLEYLALTYCRHELLSTSEHSESLLDDSRSKKEQYWESFDAFKVNHFTHCQYLKKEDFALENETTRKLRLAANTATLLHHIVTAQYEEALNAFIGFFLNQAFIDIEQHSEKLVDLAIQACLAQILDAADVDDAVVKANLDWYLPTTINDGLLSVFMEEFTDQDQDDLRKYFELNERQSFKIWLRRHDTDKLKEDFSWENNPYHLGKQSWVEFTEEIIRQLGESWLENVLPKSSSVGQIRRGDGHFESANEISGEYNAVRQELKESVSMPDNADEEEQERDRHTSAEESAKEDEGLGEEQHVEATNEEERESEYQPADLQGRFLHLKRQALLLRYVEANADVLENCRDLIESDRRPILASIENEQTPMKRTNGNLESQGESSNQTRYKRLRQSRVNRSSVGSDSGSKFVVEIENRENREVSEEMEDAVDASDDETFVDGPRLRKKDLKVERSRESQLYVSELRDKASQLHGLQEEPPQVTISATRALLTPTRASRATPSQSSPSQRQSAFDRRQNNATRVEWNSLDEREEHEDESPMTSTPKAIKREASSTHCGTTAEASHARDTPRPTANGSTSVNPRQQQRQNHPSTNGTTSSNRPKEKYFYKIDGPRRRWTNDEMKALEEGMRQFGTSWKDIALNYGSNSRDKRLAGRHVVQLKDKARNEKQRRQKAGEDLGVWAIACG</sequence>
<feature type="compositionally biased region" description="Low complexity" evidence="1">
    <location>
        <begin position="499"/>
        <end position="516"/>
    </location>
</feature>
<keyword evidence="4" id="KW-1185">Reference proteome</keyword>
<evidence type="ECO:0000256" key="1">
    <source>
        <dbReference type="SAM" id="MobiDB-lite"/>
    </source>
</evidence>
<feature type="region of interest" description="Disordered" evidence="1">
    <location>
        <begin position="368"/>
        <end position="412"/>
    </location>
</feature>
<proteinExistence type="predicted"/>
<dbReference type="Gene3D" id="1.10.10.60">
    <property type="entry name" value="Homeodomain-like"/>
    <property type="match status" value="1"/>
</dbReference>
<organism evidence="3 4">
    <name type="scientific">Bifiguratus adelaidae</name>
    <dbReference type="NCBI Taxonomy" id="1938954"/>
    <lineage>
        <taxon>Eukaryota</taxon>
        <taxon>Fungi</taxon>
        <taxon>Fungi incertae sedis</taxon>
        <taxon>Mucoromycota</taxon>
        <taxon>Mucoromycotina</taxon>
        <taxon>Endogonomycetes</taxon>
        <taxon>Endogonales</taxon>
        <taxon>Endogonales incertae sedis</taxon>
        <taxon>Bifiguratus</taxon>
    </lineage>
</organism>
<dbReference type="OrthoDB" id="3366990at2759"/>
<comment type="caution">
    <text evidence="3">The sequence shown here is derived from an EMBL/GenBank/DDBJ whole genome shotgun (WGS) entry which is preliminary data.</text>
</comment>
<feature type="region of interest" description="Disordered" evidence="1">
    <location>
        <begin position="424"/>
        <end position="447"/>
    </location>
</feature>
<dbReference type="SMART" id="SM00717">
    <property type="entry name" value="SANT"/>
    <property type="match status" value="1"/>
</dbReference>
<evidence type="ECO:0000313" key="3">
    <source>
        <dbReference type="EMBL" id="OZJ01825.1"/>
    </source>
</evidence>
<dbReference type="AlphaFoldDB" id="A0A261XTX9"/>
<protein>
    <recommendedName>
        <fullName evidence="2">Myb-like domain-containing protein</fullName>
    </recommendedName>
</protein>
<dbReference type="EMBL" id="MVBO01000231">
    <property type="protein sequence ID" value="OZJ01825.1"/>
    <property type="molecule type" value="Genomic_DNA"/>
</dbReference>
<dbReference type="InterPro" id="IPR009057">
    <property type="entry name" value="Homeodomain-like_sf"/>
</dbReference>
<name>A0A261XTX9_9FUNG</name>
<gene>
    <name evidence="3" type="ORF">BZG36_04790</name>
</gene>
<feature type="compositionally biased region" description="Polar residues" evidence="1">
    <location>
        <begin position="576"/>
        <end position="604"/>
    </location>
</feature>
<dbReference type="Proteomes" id="UP000242875">
    <property type="component" value="Unassembled WGS sequence"/>
</dbReference>
<dbReference type="CDD" id="cd11660">
    <property type="entry name" value="SANT_TRF"/>
    <property type="match status" value="1"/>
</dbReference>